<evidence type="ECO:0000256" key="10">
    <source>
        <dbReference type="ARBA" id="ARBA00022989"/>
    </source>
</evidence>
<evidence type="ECO:0000313" key="16">
    <source>
        <dbReference type="Proteomes" id="UP001597180"/>
    </source>
</evidence>
<organism evidence="15 16">
    <name type="scientific">Paenibacillus vulneris</name>
    <dbReference type="NCBI Taxonomy" id="1133364"/>
    <lineage>
        <taxon>Bacteria</taxon>
        <taxon>Bacillati</taxon>
        <taxon>Bacillota</taxon>
        <taxon>Bacilli</taxon>
        <taxon>Bacillales</taxon>
        <taxon>Paenibacillaceae</taxon>
        <taxon>Paenibacillus</taxon>
    </lineage>
</organism>
<evidence type="ECO:0000256" key="6">
    <source>
        <dbReference type="ARBA" id="ARBA00022692"/>
    </source>
</evidence>
<dbReference type="Proteomes" id="UP001597180">
    <property type="component" value="Unassembled WGS sequence"/>
</dbReference>
<dbReference type="PRINTS" id="PR00344">
    <property type="entry name" value="BCTRLSENSOR"/>
</dbReference>
<dbReference type="RefSeq" id="WP_345589323.1">
    <property type="nucleotide sequence ID" value="NZ_BAABJG010000015.1"/>
</dbReference>
<name>A0ABW3UQ96_9BACL</name>
<dbReference type="EC" id="2.7.13.3" evidence="3"/>
<feature type="transmembrane region" description="Helical" evidence="13">
    <location>
        <begin position="9"/>
        <end position="27"/>
    </location>
</feature>
<evidence type="ECO:0000256" key="3">
    <source>
        <dbReference type="ARBA" id="ARBA00012438"/>
    </source>
</evidence>
<keyword evidence="5" id="KW-0808">Transferase</keyword>
<evidence type="ECO:0000259" key="14">
    <source>
        <dbReference type="PROSITE" id="PS50109"/>
    </source>
</evidence>
<dbReference type="InterPro" id="IPR003594">
    <property type="entry name" value="HATPase_dom"/>
</dbReference>
<evidence type="ECO:0000256" key="13">
    <source>
        <dbReference type="SAM" id="Phobius"/>
    </source>
</evidence>
<keyword evidence="6 13" id="KW-0812">Transmembrane</keyword>
<keyword evidence="4" id="KW-1003">Cell membrane</keyword>
<comment type="subcellular location">
    <subcellularLocation>
        <location evidence="2">Cell membrane</location>
        <topology evidence="2">Multi-pass membrane protein</topology>
    </subcellularLocation>
</comment>
<dbReference type="EMBL" id="JBHTLU010000031">
    <property type="protein sequence ID" value="MFD1223073.1"/>
    <property type="molecule type" value="Genomic_DNA"/>
</dbReference>
<keyword evidence="8 15" id="KW-0418">Kinase</keyword>
<comment type="catalytic activity">
    <reaction evidence="1">
        <text>ATP + protein L-histidine = ADP + protein N-phospho-L-histidine.</text>
        <dbReference type="EC" id="2.7.13.3"/>
    </reaction>
</comment>
<keyword evidence="10 13" id="KW-1133">Transmembrane helix</keyword>
<keyword evidence="11" id="KW-0902">Two-component regulatory system</keyword>
<dbReference type="Gene3D" id="3.30.565.10">
    <property type="entry name" value="Histidine kinase-like ATPase, C-terminal domain"/>
    <property type="match status" value="1"/>
</dbReference>
<feature type="transmembrane region" description="Helical" evidence="13">
    <location>
        <begin position="39"/>
        <end position="58"/>
    </location>
</feature>
<evidence type="ECO:0000256" key="11">
    <source>
        <dbReference type="ARBA" id="ARBA00023012"/>
    </source>
</evidence>
<protein>
    <recommendedName>
        <fullName evidence="3">histidine kinase</fullName>
        <ecNumber evidence="3">2.7.13.3</ecNumber>
    </recommendedName>
</protein>
<evidence type="ECO:0000256" key="12">
    <source>
        <dbReference type="ARBA" id="ARBA00023136"/>
    </source>
</evidence>
<evidence type="ECO:0000313" key="15">
    <source>
        <dbReference type="EMBL" id="MFD1223073.1"/>
    </source>
</evidence>
<evidence type="ECO:0000256" key="7">
    <source>
        <dbReference type="ARBA" id="ARBA00022741"/>
    </source>
</evidence>
<keyword evidence="9" id="KW-0067">ATP-binding</keyword>
<comment type="caution">
    <text evidence="15">The sequence shown here is derived from an EMBL/GenBank/DDBJ whole genome shotgun (WGS) entry which is preliminary data.</text>
</comment>
<dbReference type="SMART" id="SM00387">
    <property type="entry name" value="HATPase_c"/>
    <property type="match status" value="1"/>
</dbReference>
<accession>A0ABW3UQ96</accession>
<evidence type="ECO:0000256" key="1">
    <source>
        <dbReference type="ARBA" id="ARBA00000085"/>
    </source>
</evidence>
<evidence type="ECO:0000256" key="9">
    <source>
        <dbReference type="ARBA" id="ARBA00022840"/>
    </source>
</evidence>
<dbReference type="Pfam" id="PF02518">
    <property type="entry name" value="HATPase_c"/>
    <property type="match status" value="1"/>
</dbReference>
<proteinExistence type="predicted"/>
<evidence type="ECO:0000256" key="8">
    <source>
        <dbReference type="ARBA" id="ARBA00022777"/>
    </source>
</evidence>
<sequence>MRFVSSRKSWILMFILMLGFVDLLIALDRGISVHAGSIIYLNSLFVLFFAIFLIWRYFKEMKYIQALEALTQEIHDDWLEALPRPGDPRDEIISEALRAADRFYRRKWTDLKKDHLMEQDFITSWVHEIKAPLTTMKLAIDSNQSVPAMRKLEAEWLRIHLLVDRQLYMTRLPTLESDYVLGTMVIQRLAAQEVRELASWCMGKNIAVEFEGEEAEVITDSKWCRFIFRQILMNAVKYSPDGGTISVRTTTMPETGKVELSIVDEGPGIPAHDLPRIFDKGFTGGNGRIQNAATGLGLYLAKSVADKIGITLEAQSRPNNGTVMKMTFSARNEFESIRRAAIQTHEA</sequence>
<dbReference type="InterPro" id="IPR005467">
    <property type="entry name" value="His_kinase_dom"/>
</dbReference>
<gene>
    <name evidence="15" type="ORF">ACFQ4B_23415</name>
</gene>
<dbReference type="InterPro" id="IPR036890">
    <property type="entry name" value="HATPase_C_sf"/>
</dbReference>
<dbReference type="InterPro" id="IPR050351">
    <property type="entry name" value="BphY/WalK/GraS-like"/>
</dbReference>
<dbReference type="PROSITE" id="PS50109">
    <property type="entry name" value="HIS_KIN"/>
    <property type="match status" value="1"/>
</dbReference>
<dbReference type="PANTHER" id="PTHR45453">
    <property type="entry name" value="PHOSPHATE REGULON SENSOR PROTEIN PHOR"/>
    <property type="match status" value="1"/>
</dbReference>
<dbReference type="PANTHER" id="PTHR45453:SF2">
    <property type="entry name" value="HISTIDINE KINASE"/>
    <property type="match status" value="1"/>
</dbReference>
<keyword evidence="16" id="KW-1185">Reference proteome</keyword>
<feature type="domain" description="Histidine kinase" evidence="14">
    <location>
        <begin position="124"/>
        <end position="332"/>
    </location>
</feature>
<evidence type="ECO:0000256" key="4">
    <source>
        <dbReference type="ARBA" id="ARBA00022475"/>
    </source>
</evidence>
<dbReference type="GO" id="GO:0016301">
    <property type="term" value="F:kinase activity"/>
    <property type="evidence" value="ECO:0007669"/>
    <property type="project" value="UniProtKB-KW"/>
</dbReference>
<reference evidence="16" key="1">
    <citation type="journal article" date="2019" name="Int. J. Syst. Evol. Microbiol.">
        <title>The Global Catalogue of Microorganisms (GCM) 10K type strain sequencing project: providing services to taxonomists for standard genome sequencing and annotation.</title>
        <authorList>
            <consortium name="The Broad Institute Genomics Platform"/>
            <consortium name="The Broad Institute Genome Sequencing Center for Infectious Disease"/>
            <person name="Wu L."/>
            <person name="Ma J."/>
        </authorList>
    </citation>
    <scope>NUCLEOTIDE SEQUENCE [LARGE SCALE GENOMIC DNA]</scope>
    <source>
        <strain evidence="16">CCUG 53270</strain>
    </source>
</reference>
<keyword evidence="7" id="KW-0547">Nucleotide-binding</keyword>
<evidence type="ECO:0000256" key="5">
    <source>
        <dbReference type="ARBA" id="ARBA00022679"/>
    </source>
</evidence>
<dbReference type="SUPFAM" id="SSF55874">
    <property type="entry name" value="ATPase domain of HSP90 chaperone/DNA topoisomerase II/histidine kinase"/>
    <property type="match status" value="1"/>
</dbReference>
<evidence type="ECO:0000256" key="2">
    <source>
        <dbReference type="ARBA" id="ARBA00004651"/>
    </source>
</evidence>
<dbReference type="InterPro" id="IPR004358">
    <property type="entry name" value="Sig_transdc_His_kin-like_C"/>
</dbReference>
<keyword evidence="12 13" id="KW-0472">Membrane</keyword>